<sequence length="512" mass="56538">MASLIALGGIRGYTPMRAGPPQPLGPGANYFPVSAATPLALSADAHPSGYAVRIKLENPHPNNPFRTSERIAGHLNIYTKPNTKHISVPRLSLRVYFESRTLFAGLQPKQSGALNQKIQQVKSTAAQDYESVTRHEVHRGVVPPENLTLSWDSRAQLDVALEPGSENSEVSLPFSFVIPQRMAVTEYNKYSGAPRNLCPVRRCPPPTFRDSPVGSVQWVIEAVMDLAPNVRGEKDDMMLLQPTDQQVLTRLVFPVIPAPEDIAPLRQDPFFGTDLESELFGSKRLSGEDLEPKKKVLDDKGEKWEAYVKEIAVLEKHFVHSEVYVTSGSQLPTDAPTFPLVLFLKHTGTRASSLPSFLRSSKPPKTMHLVRAMVAVRCATSTRGGKEVKAHARNIVIRQHELRFDSTSNSSTPGIAIPSGDAPPLEIDLTFDVQSQEGMELAAGKQFSLPAKNLTPSFRTPNIEREYYMMVSLQFAGDEVERIATQFPVQVIPGSSENQLPPYQDALPEYTE</sequence>
<name>A0A0B7FDE0_THACB</name>
<organism evidence="2 3">
    <name type="scientific">Thanatephorus cucumeris (strain AG1-IB / isolate 7/3/14)</name>
    <name type="common">Lettuce bottom rot fungus</name>
    <name type="synonym">Rhizoctonia solani</name>
    <dbReference type="NCBI Taxonomy" id="1108050"/>
    <lineage>
        <taxon>Eukaryota</taxon>
        <taxon>Fungi</taxon>
        <taxon>Dikarya</taxon>
        <taxon>Basidiomycota</taxon>
        <taxon>Agaricomycotina</taxon>
        <taxon>Agaricomycetes</taxon>
        <taxon>Cantharellales</taxon>
        <taxon>Ceratobasidiaceae</taxon>
        <taxon>Rhizoctonia</taxon>
        <taxon>Rhizoctonia solani AG-1</taxon>
    </lineage>
</organism>
<evidence type="ECO:0000313" key="2">
    <source>
        <dbReference type="EMBL" id="CEL54242.1"/>
    </source>
</evidence>
<gene>
    <name evidence="2" type="ORF">RSOLAG1IB_06890</name>
</gene>
<evidence type="ECO:0000313" key="3">
    <source>
        <dbReference type="Proteomes" id="UP000059188"/>
    </source>
</evidence>
<proteinExistence type="predicted"/>
<evidence type="ECO:0008006" key="4">
    <source>
        <dbReference type="Google" id="ProtNLM"/>
    </source>
</evidence>
<dbReference type="Proteomes" id="UP000059188">
    <property type="component" value="Unassembled WGS sequence"/>
</dbReference>
<dbReference type="EMBL" id="LN679115">
    <property type="protein sequence ID" value="CEL54242.1"/>
    <property type="molecule type" value="Genomic_DNA"/>
</dbReference>
<reference evidence="2 3" key="1">
    <citation type="submission" date="2014-11" db="EMBL/GenBank/DDBJ databases">
        <authorList>
            <person name="Wibberg Daniel"/>
        </authorList>
    </citation>
    <scope>NUCLEOTIDE SEQUENCE [LARGE SCALE GENOMIC DNA]</scope>
    <source>
        <strain evidence="2">Rhizoctonia solani AG1-IB 7/3/14</strain>
    </source>
</reference>
<dbReference type="AlphaFoldDB" id="A0A0B7FDE0"/>
<keyword evidence="3" id="KW-1185">Reference proteome</keyword>
<dbReference type="OrthoDB" id="3165266at2759"/>
<accession>A0A0B7FDE0</accession>
<evidence type="ECO:0000256" key="1">
    <source>
        <dbReference type="SAM" id="MobiDB-lite"/>
    </source>
</evidence>
<protein>
    <recommendedName>
        <fullName evidence="4">Arrestin-like N-terminal domain-containing protein</fullName>
    </recommendedName>
</protein>
<feature type="region of interest" description="Disordered" evidence="1">
    <location>
        <begin position="493"/>
        <end position="512"/>
    </location>
</feature>